<evidence type="ECO:0000256" key="2">
    <source>
        <dbReference type="ARBA" id="ARBA00046388"/>
    </source>
</evidence>
<dbReference type="PANTHER" id="PTHR10715:SF0">
    <property type="entry name" value="LARGE RIBOSOMAL SUBUNIT PROTEIN EL6"/>
    <property type="match status" value="1"/>
</dbReference>
<reference evidence="4" key="2">
    <citation type="journal article" date="2013" name="Nat. Commun.">
        <title>Genome of the Chinese tree shrew.</title>
        <authorList>
            <person name="Fan Y."/>
            <person name="Huang Z.Y."/>
            <person name="Cao C.C."/>
            <person name="Chen C.S."/>
            <person name="Chen Y.X."/>
            <person name="Fan D.D."/>
            <person name="He J."/>
            <person name="Hou H.L."/>
            <person name="Hu L."/>
            <person name="Hu X.T."/>
            <person name="Jiang X.T."/>
            <person name="Lai R."/>
            <person name="Lang Y.S."/>
            <person name="Liang B."/>
            <person name="Liao S.G."/>
            <person name="Mu D."/>
            <person name="Ma Y.Y."/>
            <person name="Niu Y.Y."/>
            <person name="Sun X.Q."/>
            <person name="Xia J.Q."/>
            <person name="Xiao J."/>
            <person name="Xiong Z.Q."/>
            <person name="Xu L."/>
            <person name="Yang L."/>
            <person name="Zhang Y."/>
            <person name="Zhao W."/>
            <person name="Zhao X.D."/>
            <person name="Zheng Y.T."/>
            <person name="Zhou J.M."/>
            <person name="Zhu Y.B."/>
            <person name="Zhang G.J."/>
            <person name="Wang J."/>
            <person name="Yao Y.G."/>
        </authorList>
    </citation>
    <scope>NUCLEOTIDE SEQUENCE [LARGE SCALE GENOMIC DNA]</scope>
</reference>
<reference evidence="4" key="1">
    <citation type="submission" date="2012-07" db="EMBL/GenBank/DDBJ databases">
        <title>Genome of the Chinese tree shrew, a rising model animal genetically related to primates.</title>
        <authorList>
            <person name="Zhang G."/>
            <person name="Fan Y."/>
            <person name="Yao Y."/>
            <person name="Huang Z."/>
        </authorList>
    </citation>
    <scope>NUCLEOTIDE SEQUENCE [LARGE SCALE GENOMIC DNA]</scope>
</reference>
<evidence type="ECO:0000313" key="4">
    <source>
        <dbReference type="Proteomes" id="UP000011518"/>
    </source>
</evidence>
<dbReference type="GO" id="GO:0000027">
    <property type="term" value="P:ribosomal large subunit assembly"/>
    <property type="evidence" value="ECO:0007669"/>
    <property type="project" value="TreeGrafter"/>
</dbReference>
<dbReference type="Proteomes" id="UP000011518">
    <property type="component" value="Unassembled WGS sequence"/>
</dbReference>
<dbReference type="GO" id="GO:0022625">
    <property type="term" value="C:cytosolic large ribosomal subunit"/>
    <property type="evidence" value="ECO:0007669"/>
    <property type="project" value="TreeGrafter"/>
</dbReference>
<keyword evidence="3" id="KW-0687">Ribonucleoprotein</keyword>
<dbReference type="Pfam" id="PF01159">
    <property type="entry name" value="Ribosomal_L6e"/>
    <property type="match status" value="1"/>
</dbReference>
<dbReference type="STRING" id="246437.L9KJN9"/>
<dbReference type="GO" id="GO:0003723">
    <property type="term" value="F:RNA binding"/>
    <property type="evidence" value="ECO:0007669"/>
    <property type="project" value="TreeGrafter"/>
</dbReference>
<gene>
    <name evidence="3" type="ORF">TREES_T100010749</name>
</gene>
<dbReference type="Gene3D" id="2.30.30.30">
    <property type="match status" value="1"/>
</dbReference>
<dbReference type="PANTHER" id="PTHR10715">
    <property type="entry name" value="60S RIBOSOMAL PROTEIN L6"/>
    <property type="match status" value="1"/>
</dbReference>
<dbReference type="GO" id="GO:0003735">
    <property type="term" value="F:structural constituent of ribosome"/>
    <property type="evidence" value="ECO:0007669"/>
    <property type="project" value="InterPro"/>
</dbReference>
<comment type="similarity">
    <text evidence="1">Belongs to the eukaryotic ribosomal protein eL6 family.</text>
</comment>
<proteinExistence type="inferred from homology"/>
<dbReference type="SUPFAM" id="SSF50104">
    <property type="entry name" value="Translation proteins SH3-like domain"/>
    <property type="match status" value="1"/>
</dbReference>
<dbReference type="InParanoid" id="L9KJN9"/>
<keyword evidence="4" id="KW-1185">Reference proteome</keyword>
<keyword evidence="3" id="KW-0689">Ribosomal protein</keyword>
<dbReference type="InterPro" id="IPR008991">
    <property type="entry name" value="Translation_prot_SH3-like_sf"/>
</dbReference>
<protein>
    <submittedName>
        <fullName evidence="3">60S ribosomal protein L6</fullName>
    </submittedName>
</protein>
<dbReference type="EMBL" id="KB320791">
    <property type="protein sequence ID" value="ELW63155.1"/>
    <property type="molecule type" value="Genomic_DNA"/>
</dbReference>
<name>L9KJN9_TUPCH</name>
<organism evidence="3 4">
    <name type="scientific">Tupaia chinensis</name>
    <name type="common">Chinese tree shrew</name>
    <name type="synonym">Tupaia belangeri chinensis</name>
    <dbReference type="NCBI Taxonomy" id="246437"/>
    <lineage>
        <taxon>Eukaryota</taxon>
        <taxon>Metazoa</taxon>
        <taxon>Chordata</taxon>
        <taxon>Craniata</taxon>
        <taxon>Vertebrata</taxon>
        <taxon>Euteleostomi</taxon>
        <taxon>Mammalia</taxon>
        <taxon>Eutheria</taxon>
        <taxon>Euarchontoglires</taxon>
        <taxon>Scandentia</taxon>
        <taxon>Tupaiidae</taxon>
        <taxon>Tupaia</taxon>
    </lineage>
</organism>
<accession>L9KJN9</accession>
<evidence type="ECO:0000256" key="1">
    <source>
        <dbReference type="ARBA" id="ARBA00010592"/>
    </source>
</evidence>
<evidence type="ECO:0000313" key="3">
    <source>
        <dbReference type="EMBL" id="ELW63155.1"/>
    </source>
</evidence>
<dbReference type="InterPro" id="IPR014722">
    <property type="entry name" value="Rib_uL2_dom2"/>
</dbReference>
<dbReference type="InterPro" id="IPR000915">
    <property type="entry name" value="60S_ribosomal_eL6"/>
</dbReference>
<sequence length="135" mass="15530">MAKNSSQCVRKLRASITPRAILTVVTGCHRGKRVVFLKQLSSSLLLVTGPLVLNRVPLCRIHQKFASATSMKIGTSKVNIPKHLTDAYFKKKKLWKARHQEGTPTLGHWNMYEAMWNKTWFHIVKYMCSKYPNMD</sequence>
<dbReference type="GO" id="GO:0002181">
    <property type="term" value="P:cytoplasmic translation"/>
    <property type="evidence" value="ECO:0007669"/>
    <property type="project" value="TreeGrafter"/>
</dbReference>
<dbReference type="AlphaFoldDB" id="L9KJN9"/>
<comment type="subunit">
    <text evidence="2">Component of the large ribosomal subunit. May bind IPO9 with low affinity.</text>
</comment>